<evidence type="ECO:0000256" key="1">
    <source>
        <dbReference type="SAM" id="SignalP"/>
    </source>
</evidence>
<protein>
    <submittedName>
        <fullName evidence="2">FAD dependent oxidoreductase family protein</fullName>
    </submittedName>
</protein>
<proteinExistence type="predicted"/>
<sequence length="499" mass="52655">MKFTQLVSPALALWAYAATAQPVEDIGEACETDTGSTSTAAPVEVDVDVAIIGGGSGGIHAAIQLQAAGANVAVIEKENRIGGHCKTFYAPVDVPINTGVIIFENNTAVISYFEQLNVNLTFTNPVTDVPASTPAAQNFDFSLGIPIPAQSANDAQAQQAAIAAAVQSYTTNILAVYPWIDNGYLVPDPVPADLLLPFGELAKKFSFEPLLPIIAQFNWFIGDVATIPALYGIKCFGPGLVQSFFAKFIIPTSTDAEDLYRAAANMLGESIYYQSTIMEVKRTVEGASTNGTSVTVLINQPGQPAKLIRAKKLVVAIPPTMSNIGTYDLTSEETDIFSKFAGMGHWAGVVQVPGLTNSVRNIGAMTPYNTPVIPGANGIELSASPGYFSTSVGFEDTNYTLADGENVVRSALATLETVGGVPAGSSAAATFPYSADHAPYNVRVSMDDISQGFYKKLLALQGQRNTYWTGAAFAAHNSGLIWKYNVETIVPGVIADLGL</sequence>
<dbReference type="KEGG" id="mbe:MBM_04880"/>
<keyword evidence="1" id="KW-0732">Signal</keyword>
<organism evidence="2 3">
    <name type="scientific">Marssonina brunnea f. sp. multigermtubi (strain MB_m1)</name>
    <name type="common">Marssonina leaf spot fungus</name>
    <dbReference type="NCBI Taxonomy" id="1072389"/>
    <lineage>
        <taxon>Eukaryota</taxon>
        <taxon>Fungi</taxon>
        <taxon>Dikarya</taxon>
        <taxon>Ascomycota</taxon>
        <taxon>Pezizomycotina</taxon>
        <taxon>Leotiomycetes</taxon>
        <taxon>Helotiales</taxon>
        <taxon>Drepanopezizaceae</taxon>
        <taxon>Drepanopeziza</taxon>
    </lineage>
</organism>
<evidence type="ECO:0000313" key="2">
    <source>
        <dbReference type="EMBL" id="EKD17303.1"/>
    </source>
</evidence>
<accession>K1X987</accession>
<dbReference type="GeneID" id="18760815"/>
<dbReference type="SUPFAM" id="SSF51905">
    <property type="entry name" value="FAD/NAD(P)-binding domain"/>
    <property type="match status" value="1"/>
</dbReference>
<gene>
    <name evidence="2" type="ORF">MBM_04880</name>
</gene>
<dbReference type="HOGENOM" id="CLU_028280_0_0_1"/>
<dbReference type="GO" id="GO:0016491">
    <property type="term" value="F:oxidoreductase activity"/>
    <property type="evidence" value="ECO:0007669"/>
    <property type="project" value="TreeGrafter"/>
</dbReference>
<dbReference type="InParanoid" id="K1X987"/>
<keyword evidence="3" id="KW-1185">Reference proteome</keyword>
<dbReference type="InterPro" id="IPR036188">
    <property type="entry name" value="FAD/NAD-bd_sf"/>
</dbReference>
<name>K1X987_MARBU</name>
<evidence type="ECO:0000313" key="3">
    <source>
        <dbReference type="Proteomes" id="UP000006753"/>
    </source>
</evidence>
<dbReference type="Gene3D" id="1.10.405.20">
    <property type="match status" value="1"/>
</dbReference>
<dbReference type="AlphaFoldDB" id="K1X987"/>
<dbReference type="OrthoDB" id="68575at2759"/>
<feature type="signal peptide" evidence="1">
    <location>
        <begin position="1"/>
        <end position="20"/>
    </location>
</feature>
<dbReference type="Pfam" id="PF13450">
    <property type="entry name" value="NAD_binding_8"/>
    <property type="match status" value="1"/>
</dbReference>
<dbReference type="InterPro" id="IPR050464">
    <property type="entry name" value="Zeta_carotene_desat/Oxidored"/>
</dbReference>
<dbReference type="Gene3D" id="3.30.70.1990">
    <property type="match status" value="1"/>
</dbReference>
<dbReference type="PANTHER" id="PTHR42923">
    <property type="entry name" value="PROTOPORPHYRINOGEN OXIDASE"/>
    <property type="match status" value="1"/>
</dbReference>
<dbReference type="OMA" id="APFELHV"/>
<dbReference type="EMBL" id="JH921437">
    <property type="protein sequence ID" value="EKD17303.1"/>
    <property type="molecule type" value="Genomic_DNA"/>
</dbReference>
<dbReference type="Proteomes" id="UP000006753">
    <property type="component" value="Unassembled WGS sequence"/>
</dbReference>
<reference evidence="2 3" key="1">
    <citation type="journal article" date="2012" name="BMC Genomics">
        <title>Sequencing the genome of Marssonina brunnea reveals fungus-poplar co-evolution.</title>
        <authorList>
            <person name="Zhu S."/>
            <person name="Cao Y.-Z."/>
            <person name="Jiang C."/>
            <person name="Tan B.-Y."/>
            <person name="Wang Z."/>
            <person name="Feng S."/>
            <person name="Zhang L."/>
            <person name="Su X.-H."/>
            <person name="Brejova B."/>
            <person name="Vinar T."/>
            <person name="Xu M."/>
            <person name="Wang M.-X."/>
            <person name="Zhang S.-G."/>
            <person name="Huang M.-R."/>
            <person name="Wu R."/>
            <person name="Zhou Y."/>
        </authorList>
    </citation>
    <scope>NUCLEOTIDE SEQUENCE [LARGE SCALE GENOMIC DNA]</scope>
    <source>
        <strain evidence="2 3">MB_m1</strain>
    </source>
</reference>
<feature type="chain" id="PRO_5003852965" evidence="1">
    <location>
        <begin position="21"/>
        <end position="499"/>
    </location>
</feature>
<dbReference type="eggNOG" id="ENOG502R1TU">
    <property type="taxonomic scope" value="Eukaryota"/>
</dbReference>
<dbReference type="Gene3D" id="3.50.50.60">
    <property type="entry name" value="FAD/NAD(P)-binding domain"/>
    <property type="match status" value="1"/>
</dbReference>
<dbReference type="PANTHER" id="PTHR42923:SF26">
    <property type="entry name" value="FMN REDUCTASE LOT6, PUTATIVE (AFU_ORTHOLOGUE AFUA_7G06600)-RELATED"/>
    <property type="match status" value="1"/>
</dbReference>